<name>A0ABW5QLD3_9HYPH</name>
<organism evidence="1 2">
    <name type="scientific">Devosia albogilva</name>
    <dbReference type="NCBI Taxonomy" id="429726"/>
    <lineage>
        <taxon>Bacteria</taxon>
        <taxon>Pseudomonadati</taxon>
        <taxon>Pseudomonadota</taxon>
        <taxon>Alphaproteobacteria</taxon>
        <taxon>Hyphomicrobiales</taxon>
        <taxon>Devosiaceae</taxon>
        <taxon>Devosia</taxon>
    </lineage>
</organism>
<proteinExistence type="predicted"/>
<dbReference type="Proteomes" id="UP001597521">
    <property type="component" value="Unassembled WGS sequence"/>
</dbReference>
<dbReference type="Gene3D" id="1.20.910.10">
    <property type="entry name" value="Heme oxygenase-like"/>
    <property type="match status" value="1"/>
</dbReference>
<keyword evidence="2" id="KW-1185">Reference proteome</keyword>
<dbReference type="SUPFAM" id="SSF48613">
    <property type="entry name" value="Heme oxygenase-like"/>
    <property type="match status" value="1"/>
</dbReference>
<evidence type="ECO:0000313" key="2">
    <source>
        <dbReference type="Proteomes" id="UP001597521"/>
    </source>
</evidence>
<reference evidence="2" key="1">
    <citation type="journal article" date="2019" name="Int. J. Syst. Evol. Microbiol.">
        <title>The Global Catalogue of Microorganisms (GCM) 10K type strain sequencing project: providing services to taxonomists for standard genome sequencing and annotation.</title>
        <authorList>
            <consortium name="The Broad Institute Genomics Platform"/>
            <consortium name="The Broad Institute Genome Sequencing Center for Infectious Disease"/>
            <person name="Wu L."/>
            <person name="Ma J."/>
        </authorList>
    </citation>
    <scope>NUCLEOTIDE SEQUENCE [LARGE SCALE GENOMIC DNA]</scope>
    <source>
        <strain evidence="2">CCM 7427</strain>
    </source>
</reference>
<dbReference type="RefSeq" id="WP_386833652.1">
    <property type="nucleotide sequence ID" value="NZ_JBHUNP010000001.1"/>
</dbReference>
<dbReference type="InterPro" id="IPR016084">
    <property type="entry name" value="Haem_Oase-like_multi-hlx"/>
</dbReference>
<evidence type="ECO:0000313" key="1">
    <source>
        <dbReference type="EMBL" id="MFD2648469.1"/>
    </source>
</evidence>
<accession>A0ABW5QLD3</accession>
<comment type="caution">
    <text evidence="1">The sequence shown here is derived from an EMBL/GenBank/DDBJ whole genome shotgun (WGS) entry which is preliminary data.</text>
</comment>
<gene>
    <name evidence="1" type="ORF">ACFSX5_11760</name>
</gene>
<dbReference type="CDD" id="cd19166">
    <property type="entry name" value="HemeO-bac"/>
    <property type="match status" value="1"/>
</dbReference>
<protein>
    <submittedName>
        <fullName evidence="1">Biliverdin-producing heme oxygenase</fullName>
    </submittedName>
</protein>
<dbReference type="EMBL" id="JBHUNP010000001">
    <property type="protein sequence ID" value="MFD2648469.1"/>
    <property type="molecule type" value="Genomic_DNA"/>
</dbReference>
<sequence>MRDDLRQATRDIHQQLDDLVGGFGTLAEYRRYLVASHTFRRAAESALPARESSWAALSIVNAAERDLADLGCAPRAGAPALPQAKLSEAWRLGAHYVLEGSGIGARLLLRRAEALGLSGAFGARHLAQQAADRERWPRFLALLDTSDADRVDARAGAHALFSLALAAHREVQHERS</sequence>